<evidence type="ECO:0000256" key="7">
    <source>
        <dbReference type="ARBA" id="ARBA00023014"/>
    </source>
</evidence>
<dbReference type="Pfam" id="PF06969">
    <property type="entry name" value="HemN_C"/>
    <property type="match status" value="1"/>
</dbReference>
<keyword evidence="8" id="KW-0143">Chaperone</keyword>
<keyword evidence="5" id="KW-0479">Metal-binding</keyword>
<dbReference type="STRING" id="460384.SAMN05216313_105174"/>
<keyword evidence="6" id="KW-0408">Iron</keyword>
<dbReference type="GO" id="GO:0005737">
    <property type="term" value="C:cytoplasm"/>
    <property type="evidence" value="ECO:0007669"/>
    <property type="project" value="InterPro"/>
</dbReference>
<evidence type="ECO:0000313" key="10">
    <source>
        <dbReference type="EMBL" id="SET38180.1"/>
    </source>
</evidence>
<dbReference type="EMBL" id="FOIM01000005">
    <property type="protein sequence ID" value="SET38180.1"/>
    <property type="molecule type" value="Genomic_DNA"/>
</dbReference>
<name>A0A1I0E1I3_9FIRM</name>
<dbReference type="SFLD" id="SFLDG01082">
    <property type="entry name" value="B12-binding_domain_containing"/>
    <property type="match status" value="1"/>
</dbReference>
<dbReference type="AlphaFoldDB" id="A0A1I0E1I3"/>
<reference evidence="11" key="1">
    <citation type="submission" date="2016-10" db="EMBL/GenBank/DDBJ databases">
        <authorList>
            <person name="Varghese N."/>
            <person name="Submissions S."/>
        </authorList>
    </citation>
    <scope>NUCLEOTIDE SEQUENCE [LARGE SCALE GENOMIC DNA]</scope>
    <source>
        <strain evidence="11">NLAE-zl-G277</strain>
    </source>
</reference>
<dbReference type="SFLD" id="SFLDF00562">
    <property type="entry name" value="HemN-like__clustered_with_heat"/>
    <property type="match status" value="1"/>
</dbReference>
<dbReference type="InterPro" id="IPR013785">
    <property type="entry name" value="Aldolase_TIM"/>
</dbReference>
<keyword evidence="4" id="KW-0949">S-adenosyl-L-methionine</keyword>
<dbReference type="Pfam" id="PF04055">
    <property type="entry name" value="Radical_SAM"/>
    <property type="match status" value="1"/>
</dbReference>
<keyword evidence="11" id="KW-1185">Reference proteome</keyword>
<evidence type="ECO:0000259" key="9">
    <source>
        <dbReference type="PROSITE" id="PS51918"/>
    </source>
</evidence>
<dbReference type="PROSITE" id="PS51918">
    <property type="entry name" value="RADICAL_SAM"/>
    <property type="match status" value="1"/>
</dbReference>
<evidence type="ECO:0000256" key="5">
    <source>
        <dbReference type="ARBA" id="ARBA00022723"/>
    </source>
</evidence>
<dbReference type="CDD" id="cd01335">
    <property type="entry name" value="Radical_SAM"/>
    <property type="match status" value="1"/>
</dbReference>
<accession>A0A1I0E1I3</accession>
<keyword evidence="7" id="KW-0411">Iron-sulfur</keyword>
<dbReference type="SFLD" id="SFLDG01065">
    <property type="entry name" value="anaerobic_coproporphyrinogen-I"/>
    <property type="match status" value="1"/>
</dbReference>
<comment type="similarity">
    <text evidence="1">Belongs to the anaerobic coproporphyrinogen-III oxidase family. HemW subfamily.</text>
</comment>
<dbReference type="RefSeq" id="WP_092361827.1">
    <property type="nucleotide sequence ID" value="NZ_DAINWJ010000111.1"/>
</dbReference>
<keyword evidence="3" id="KW-0349">Heme</keyword>
<dbReference type="PANTHER" id="PTHR13932">
    <property type="entry name" value="COPROPORPHYRINIGEN III OXIDASE"/>
    <property type="match status" value="1"/>
</dbReference>
<dbReference type="InterPro" id="IPR006638">
    <property type="entry name" value="Elp3/MiaA/NifB-like_rSAM"/>
</dbReference>
<dbReference type="SFLD" id="SFLDF00288">
    <property type="entry name" value="HemN-like__clustered_with_nucl"/>
    <property type="match status" value="1"/>
</dbReference>
<feature type="domain" description="Radical SAM core" evidence="9">
    <location>
        <begin position="3"/>
        <end position="238"/>
    </location>
</feature>
<dbReference type="SMART" id="SM00729">
    <property type="entry name" value="Elp3"/>
    <property type="match status" value="1"/>
</dbReference>
<dbReference type="GO" id="GO:0051539">
    <property type="term" value="F:4 iron, 4 sulfur cluster binding"/>
    <property type="evidence" value="ECO:0007669"/>
    <property type="project" value="InterPro"/>
</dbReference>
<gene>
    <name evidence="10" type="ORF">SAMN05216313_105174</name>
</gene>
<dbReference type="GO" id="GO:0046872">
    <property type="term" value="F:metal ion binding"/>
    <property type="evidence" value="ECO:0007669"/>
    <property type="project" value="UniProtKB-KW"/>
</dbReference>
<evidence type="ECO:0000256" key="1">
    <source>
        <dbReference type="ARBA" id="ARBA00006100"/>
    </source>
</evidence>
<dbReference type="GO" id="GO:0004109">
    <property type="term" value="F:coproporphyrinogen oxidase activity"/>
    <property type="evidence" value="ECO:0007669"/>
    <property type="project" value="InterPro"/>
</dbReference>
<evidence type="ECO:0000256" key="8">
    <source>
        <dbReference type="ARBA" id="ARBA00023186"/>
    </source>
</evidence>
<evidence type="ECO:0000256" key="6">
    <source>
        <dbReference type="ARBA" id="ARBA00023004"/>
    </source>
</evidence>
<dbReference type="SFLD" id="SFLDS00029">
    <property type="entry name" value="Radical_SAM"/>
    <property type="match status" value="1"/>
</dbReference>
<evidence type="ECO:0000256" key="2">
    <source>
        <dbReference type="ARBA" id="ARBA00017228"/>
    </source>
</evidence>
<sequence length="419" mass="47694">MTKKQKKPLELYIHIPFCARKCLYCDFLSFRTLAAVHEAYVEQLIREIEAEGASCQEYQVVTVFIGGGTPSVLEPELIRDVCLAVRRAFDVAQDAEITIEVNPGTLLQNKLHIYRAAGINRVSIGLQSADNRELENLGRIHSFEEFLKSFQCARMAGFANINVDLMSGIPGQTLESWRNTLKKVTMLKPEHISAYSLIIEEGTPFWDRYGAGCEKTAAKSAHQPGTCPGEAPDRFGLRRRDYPELPDEEEENRIYHLTRTFLAEQGYERYEISNYARPGFACRHNVGYWTEVEYLGLGLGASSFLGGCRFCNERDLERYLGLDFAAEDWAERLRPQFTRLSREARMEEFMFLGLRMIRGISEIDFVATFGVKLDSVYGPVIERLVKNGLLRREGVWLSLTEWGMDVSNFVLGEFLLTSA</sequence>
<dbReference type="Proteomes" id="UP000198508">
    <property type="component" value="Unassembled WGS sequence"/>
</dbReference>
<dbReference type="InterPro" id="IPR034505">
    <property type="entry name" value="Coproporphyrinogen-III_oxidase"/>
</dbReference>
<dbReference type="Gene3D" id="3.20.20.70">
    <property type="entry name" value="Aldolase class I"/>
    <property type="match status" value="1"/>
</dbReference>
<proteinExistence type="inferred from homology"/>
<dbReference type="InterPro" id="IPR058240">
    <property type="entry name" value="rSAM_sf"/>
</dbReference>
<dbReference type="InterPro" id="IPR010723">
    <property type="entry name" value="HemN_C"/>
</dbReference>
<organism evidence="10 11">
    <name type="scientific">Enterocloster lavalensis</name>
    <dbReference type="NCBI Taxonomy" id="460384"/>
    <lineage>
        <taxon>Bacteria</taxon>
        <taxon>Bacillati</taxon>
        <taxon>Bacillota</taxon>
        <taxon>Clostridia</taxon>
        <taxon>Lachnospirales</taxon>
        <taxon>Lachnospiraceae</taxon>
        <taxon>Enterocloster</taxon>
    </lineage>
</organism>
<evidence type="ECO:0000256" key="4">
    <source>
        <dbReference type="ARBA" id="ARBA00022691"/>
    </source>
</evidence>
<dbReference type="InterPro" id="IPR007197">
    <property type="entry name" value="rSAM"/>
</dbReference>
<evidence type="ECO:0000313" key="11">
    <source>
        <dbReference type="Proteomes" id="UP000198508"/>
    </source>
</evidence>
<dbReference type="InterPro" id="IPR004559">
    <property type="entry name" value="HemW-like"/>
</dbReference>
<dbReference type="PANTHER" id="PTHR13932:SF5">
    <property type="entry name" value="RADICAL S-ADENOSYL METHIONINE DOMAIN-CONTAINING PROTEIN 1, MITOCHONDRIAL"/>
    <property type="match status" value="1"/>
</dbReference>
<dbReference type="GO" id="GO:0006779">
    <property type="term" value="P:porphyrin-containing compound biosynthetic process"/>
    <property type="evidence" value="ECO:0007669"/>
    <property type="project" value="InterPro"/>
</dbReference>
<protein>
    <recommendedName>
        <fullName evidence="2">Heme chaperone HemW</fullName>
    </recommendedName>
</protein>
<evidence type="ECO:0000256" key="3">
    <source>
        <dbReference type="ARBA" id="ARBA00022617"/>
    </source>
</evidence>
<dbReference type="SUPFAM" id="SSF102114">
    <property type="entry name" value="Radical SAM enzymes"/>
    <property type="match status" value="1"/>
</dbReference>